<dbReference type="SUPFAM" id="SSF56796">
    <property type="entry name" value="Dehydroquinate synthase-like"/>
    <property type="match status" value="1"/>
</dbReference>
<evidence type="ECO:0000256" key="3">
    <source>
        <dbReference type="ARBA" id="ARBA00023002"/>
    </source>
</evidence>
<evidence type="ECO:0000259" key="6">
    <source>
        <dbReference type="Pfam" id="PF25137"/>
    </source>
</evidence>
<evidence type="ECO:0000256" key="2">
    <source>
        <dbReference type="ARBA" id="ARBA00007358"/>
    </source>
</evidence>
<dbReference type="CDD" id="cd14861">
    <property type="entry name" value="Fe-ADH-like"/>
    <property type="match status" value="1"/>
</dbReference>
<reference evidence="7" key="1">
    <citation type="submission" date="2021-02" db="EMBL/GenBank/DDBJ databases">
        <title>Neisseriaceae sp. 26B isolated from the cloaca of a Common Toad-headed Turtle (Mesoclemmys nasuta).</title>
        <authorList>
            <person name="Spergser J."/>
            <person name="Busse H.-J."/>
        </authorList>
    </citation>
    <scope>NUCLEOTIDE SEQUENCE</scope>
    <source>
        <strain evidence="7">26B</strain>
    </source>
</reference>
<evidence type="ECO:0000256" key="4">
    <source>
        <dbReference type="ARBA" id="ARBA00023027"/>
    </source>
</evidence>
<dbReference type="InterPro" id="IPR001670">
    <property type="entry name" value="ADH_Fe/GldA"/>
</dbReference>
<feature type="domain" description="Alcohol dehydrogenase iron-type/glycerol dehydrogenase GldA" evidence="5">
    <location>
        <begin position="10"/>
        <end position="183"/>
    </location>
</feature>
<dbReference type="Gene3D" id="3.40.50.1970">
    <property type="match status" value="1"/>
</dbReference>
<dbReference type="PROSITE" id="PS00913">
    <property type="entry name" value="ADH_IRON_1"/>
    <property type="match status" value="1"/>
</dbReference>
<dbReference type="InterPro" id="IPR039697">
    <property type="entry name" value="Alcohol_dehydrogenase_Fe"/>
</dbReference>
<keyword evidence="4" id="KW-0520">NAD</keyword>
<sequence>MNLTGNWNYPTAIRFGAGRLKELPQLCAELNMRHPLVVTDSGLAKLPLMQQLQHTLQAASVAHDVFADVRPNPGGADVERGVAAYRASQHDGVIAIGGGSALDVGKAIALMAGQTRPLWDFEDVGDNWTRVNVAGVAPTIAIPTTSGTGSEVGRASLIIDEAAHRKVIIFHPAMLPKIVLADPELTVGLPPHLTAATGVDAFVHNLEAYCSPFYHPLAQGVALEGMKLVHDFLPRAVADGRDIKARAQMLAASIMGATAFQKGLGGVHALSHPIGAVFDTHHGLANAIMLPYVLVRNQSAIEQRLADAARYIGLADTSFTGFLDWILRLRSDLNIPHSLADIGIDESRADEIGAAAKQDPSDGGNPIVLTPADYSAIFRAAVQGAV</sequence>
<dbReference type="InterPro" id="IPR018211">
    <property type="entry name" value="ADH_Fe_CS"/>
</dbReference>
<dbReference type="KEGG" id="ptes:JQU52_06075"/>
<dbReference type="Proteomes" id="UP000653156">
    <property type="component" value="Chromosome"/>
</dbReference>
<comment type="cofactor">
    <cofactor evidence="1">
        <name>Fe cation</name>
        <dbReference type="ChEBI" id="CHEBI:24875"/>
    </cofactor>
</comment>
<keyword evidence="3" id="KW-0560">Oxidoreductase</keyword>
<dbReference type="Pfam" id="PF00465">
    <property type="entry name" value="Fe-ADH"/>
    <property type="match status" value="1"/>
</dbReference>
<organism evidence="7 8">
    <name type="scientific">Paralysiella testudinis</name>
    <dbReference type="NCBI Taxonomy" id="2809020"/>
    <lineage>
        <taxon>Bacteria</taxon>
        <taxon>Pseudomonadati</taxon>
        <taxon>Pseudomonadota</taxon>
        <taxon>Betaproteobacteria</taxon>
        <taxon>Neisseriales</taxon>
        <taxon>Neisseriaceae</taxon>
        <taxon>Paralysiella</taxon>
    </lineage>
</organism>
<name>A0A892ZMD5_9NEIS</name>
<evidence type="ECO:0000259" key="5">
    <source>
        <dbReference type="Pfam" id="PF00465"/>
    </source>
</evidence>
<dbReference type="PANTHER" id="PTHR11496:SF102">
    <property type="entry name" value="ALCOHOL DEHYDROGENASE 4"/>
    <property type="match status" value="1"/>
</dbReference>
<dbReference type="FunFam" id="1.20.1090.10:FF:000001">
    <property type="entry name" value="Aldehyde-alcohol dehydrogenase"/>
    <property type="match status" value="1"/>
</dbReference>
<evidence type="ECO:0000313" key="8">
    <source>
        <dbReference type="Proteomes" id="UP000653156"/>
    </source>
</evidence>
<evidence type="ECO:0000313" key="7">
    <source>
        <dbReference type="EMBL" id="QRQ82937.1"/>
    </source>
</evidence>
<dbReference type="InterPro" id="IPR056798">
    <property type="entry name" value="ADH_Fe_C"/>
</dbReference>
<dbReference type="RefSeq" id="WP_230340235.1">
    <property type="nucleotide sequence ID" value="NZ_CP069798.1"/>
</dbReference>
<evidence type="ECO:0000256" key="1">
    <source>
        <dbReference type="ARBA" id="ARBA00001962"/>
    </source>
</evidence>
<dbReference type="Pfam" id="PF25137">
    <property type="entry name" value="ADH_Fe_C"/>
    <property type="match status" value="1"/>
</dbReference>
<proteinExistence type="inferred from homology"/>
<dbReference type="GO" id="GO:0046872">
    <property type="term" value="F:metal ion binding"/>
    <property type="evidence" value="ECO:0007669"/>
    <property type="project" value="InterPro"/>
</dbReference>
<dbReference type="FunFam" id="3.40.50.1970:FF:000003">
    <property type="entry name" value="Alcohol dehydrogenase, iron-containing"/>
    <property type="match status" value="1"/>
</dbReference>
<accession>A0A892ZMD5</accession>
<dbReference type="PROSITE" id="PS00060">
    <property type="entry name" value="ADH_IRON_2"/>
    <property type="match status" value="1"/>
</dbReference>
<dbReference type="GO" id="GO:0004022">
    <property type="term" value="F:alcohol dehydrogenase (NAD+) activity"/>
    <property type="evidence" value="ECO:0007669"/>
    <property type="project" value="TreeGrafter"/>
</dbReference>
<dbReference type="EMBL" id="CP069798">
    <property type="protein sequence ID" value="QRQ82937.1"/>
    <property type="molecule type" value="Genomic_DNA"/>
</dbReference>
<dbReference type="AlphaFoldDB" id="A0A892ZMD5"/>
<dbReference type="Gene3D" id="1.20.1090.10">
    <property type="entry name" value="Dehydroquinate synthase-like - alpha domain"/>
    <property type="match status" value="1"/>
</dbReference>
<protein>
    <submittedName>
        <fullName evidence="7">Iron-containing alcohol dehydrogenase</fullName>
    </submittedName>
</protein>
<gene>
    <name evidence="7" type="ORF">JQU52_06075</name>
</gene>
<keyword evidence="8" id="KW-1185">Reference proteome</keyword>
<comment type="similarity">
    <text evidence="2">Belongs to the iron-containing alcohol dehydrogenase family.</text>
</comment>
<feature type="domain" description="Fe-containing alcohol dehydrogenase-like C-terminal" evidence="6">
    <location>
        <begin position="194"/>
        <end position="382"/>
    </location>
</feature>
<dbReference type="PANTHER" id="PTHR11496">
    <property type="entry name" value="ALCOHOL DEHYDROGENASE"/>
    <property type="match status" value="1"/>
</dbReference>